<evidence type="ECO:0000313" key="9">
    <source>
        <dbReference type="Proteomes" id="UP000000383"/>
    </source>
</evidence>
<dbReference type="NCBIfam" id="TIGR00765">
    <property type="entry name" value="yihY_not_rbn"/>
    <property type="match status" value="1"/>
</dbReference>
<feature type="transmembrane region" description="Helical" evidence="6">
    <location>
        <begin position="160"/>
        <end position="179"/>
    </location>
</feature>
<comment type="subcellular location">
    <subcellularLocation>
        <location evidence="1">Cell membrane</location>
        <topology evidence="1">Multi-pass membrane protein</topology>
    </subcellularLocation>
</comment>
<dbReference type="eggNOG" id="COG0664">
    <property type="taxonomic scope" value="Bacteria"/>
</dbReference>
<proteinExistence type="predicted"/>
<dbReference type="RefSeq" id="WP_013149135.1">
    <property type="nucleotide sequence ID" value="NC_014207.1"/>
</dbReference>
<keyword evidence="3 6" id="KW-0812">Transmembrane</keyword>
<keyword evidence="9" id="KW-1185">Reference proteome</keyword>
<dbReference type="STRING" id="666681.M301_2465"/>
<evidence type="ECO:0000313" key="8">
    <source>
        <dbReference type="EMBL" id="ADI30827.1"/>
    </source>
</evidence>
<dbReference type="SMART" id="SM00100">
    <property type="entry name" value="cNMP"/>
    <property type="match status" value="1"/>
</dbReference>
<gene>
    <name evidence="8" type="ordered locus">M301_2465</name>
</gene>
<evidence type="ECO:0000256" key="2">
    <source>
        <dbReference type="ARBA" id="ARBA00022475"/>
    </source>
</evidence>
<dbReference type="InterPro" id="IPR018490">
    <property type="entry name" value="cNMP-bd_dom_sf"/>
</dbReference>
<dbReference type="eggNOG" id="COG1295">
    <property type="taxonomic scope" value="Bacteria"/>
</dbReference>
<dbReference type="PANTHER" id="PTHR30213:SF0">
    <property type="entry name" value="UPF0761 MEMBRANE PROTEIN YIHY"/>
    <property type="match status" value="1"/>
</dbReference>
<sequence length="435" mass="49021">MKEETNTKQQSSLQSALNKPLEAYGKQRYSTPLFVLHEMFGAFRRHNVLGLSASLSFYAMFALIPLVLLLFFLLSHLVFTSDYAVVKLAIITGNLAPKFSSAIMVEVYNTAQQKAAWGAAGLFVLLWTVTPLASAMRTSFYTIATLVEAPSYIHRKLKDIIAVIGMLVLFFLFTFAGLMLEKVITFLGANHQFFQYDMIAALTSLVLTTLLIAAFYFVFFPVRLNLKHILIGALFTAVLWLLMRPAFTLFLSLNESYGSVFGSMKNLFISITWLYFNFSVFLLGTELIATLRKKDVLILKGLFADNQQAPQSKSQTNYLEKLMQRYGRSFQQGEFIFKQGDLTRNLHYLVSGQVQLMKNDNLLRTIEAGEYFGEMAMLTNTPAIADAVVSSKQADVILIYPDNIETLLLDEPKVAMKFLRQMASRLQAQSNTDVS</sequence>
<keyword evidence="2" id="KW-1003">Cell membrane</keyword>
<feature type="transmembrane region" description="Helical" evidence="6">
    <location>
        <begin position="48"/>
        <end position="74"/>
    </location>
</feature>
<protein>
    <submittedName>
        <fullName evidence="8">Cyclic nucleotide-binding protein</fullName>
    </submittedName>
</protein>
<feature type="transmembrane region" description="Helical" evidence="6">
    <location>
        <begin position="229"/>
        <end position="247"/>
    </location>
</feature>
<dbReference type="Proteomes" id="UP000000383">
    <property type="component" value="Chromosome"/>
</dbReference>
<keyword evidence="5 6" id="KW-0472">Membrane</keyword>
<evidence type="ECO:0000259" key="7">
    <source>
        <dbReference type="PROSITE" id="PS50042"/>
    </source>
</evidence>
<evidence type="ECO:0000256" key="3">
    <source>
        <dbReference type="ARBA" id="ARBA00022692"/>
    </source>
</evidence>
<reference evidence="8 9" key="2">
    <citation type="journal article" date="2011" name="J. Bacteriol.">
        <title>Genomes of three methylotrophs from a single niche uncover genetic and metabolic divergence of Methylophilaceae.</title>
        <authorList>
            <person name="Lapidus A."/>
            <person name="Clum A."/>
            <person name="Labutti K."/>
            <person name="Kaluzhnaya M.G."/>
            <person name="Lim S."/>
            <person name="Beck D.A."/>
            <person name="Glavina Del Rio T."/>
            <person name="Nolan M."/>
            <person name="Mavromatis K."/>
            <person name="Huntemann M."/>
            <person name="Lucas S."/>
            <person name="Lidstrom M.E."/>
            <person name="Ivanova N."/>
            <person name="Chistoserdova L."/>
        </authorList>
    </citation>
    <scope>NUCLEOTIDE SEQUENCE [LARGE SCALE GENOMIC DNA]</scope>
    <source>
        <strain evidence="8 9">301</strain>
    </source>
</reference>
<dbReference type="HOGENOM" id="CLU_640619_0_0_4"/>
<dbReference type="Pfam" id="PF03631">
    <property type="entry name" value="Virul_fac_BrkB"/>
    <property type="match status" value="1"/>
</dbReference>
<dbReference type="EMBL" id="CP002056">
    <property type="protein sequence ID" value="ADI30827.1"/>
    <property type="molecule type" value="Genomic_DNA"/>
</dbReference>
<name>D7DMQ0_METV0</name>
<dbReference type="CDD" id="cd00038">
    <property type="entry name" value="CAP_ED"/>
    <property type="match status" value="1"/>
</dbReference>
<dbReference type="SUPFAM" id="SSF51206">
    <property type="entry name" value="cAMP-binding domain-like"/>
    <property type="match status" value="1"/>
</dbReference>
<accession>D7DMQ0</accession>
<feature type="transmembrane region" description="Helical" evidence="6">
    <location>
        <begin position="115"/>
        <end position="133"/>
    </location>
</feature>
<dbReference type="PANTHER" id="PTHR30213">
    <property type="entry name" value="INNER MEMBRANE PROTEIN YHJD"/>
    <property type="match status" value="1"/>
</dbReference>
<organism evidence="8 9">
    <name type="scientific">Methylotenera versatilis (strain 301)</name>
    <dbReference type="NCBI Taxonomy" id="666681"/>
    <lineage>
        <taxon>Bacteria</taxon>
        <taxon>Pseudomonadati</taxon>
        <taxon>Pseudomonadota</taxon>
        <taxon>Betaproteobacteria</taxon>
        <taxon>Nitrosomonadales</taxon>
        <taxon>Methylophilaceae</taxon>
        <taxon>Methylotenera</taxon>
    </lineage>
</organism>
<dbReference type="Pfam" id="PF00027">
    <property type="entry name" value="cNMP_binding"/>
    <property type="match status" value="1"/>
</dbReference>
<feature type="transmembrane region" description="Helical" evidence="6">
    <location>
        <begin position="267"/>
        <end position="291"/>
    </location>
</feature>
<evidence type="ECO:0000256" key="5">
    <source>
        <dbReference type="ARBA" id="ARBA00023136"/>
    </source>
</evidence>
<reference evidence="9" key="1">
    <citation type="submission" date="2010-05" db="EMBL/GenBank/DDBJ databases">
        <title>Complete sequence of Methylotenera sp. 301.</title>
        <authorList>
            <person name="Lucas S."/>
            <person name="Copeland A."/>
            <person name="Lapidus A."/>
            <person name="Cheng J.-F."/>
            <person name="Bruce D."/>
            <person name="Goodwin L."/>
            <person name="Pitluck S."/>
            <person name="Clum A."/>
            <person name="Land M."/>
            <person name="Hauser L."/>
            <person name="Kyrpides N."/>
            <person name="Ivanova N."/>
            <person name="Chistoservova L."/>
            <person name="Kalyuzhnaya M."/>
            <person name="Woyke T."/>
        </authorList>
    </citation>
    <scope>NUCLEOTIDE SEQUENCE [LARGE SCALE GENOMIC DNA]</scope>
    <source>
        <strain evidence="9">301</strain>
    </source>
</reference>
<dbReference type="InterPro" id="IPR017039">
    <property type="entry name" value="Virul_fac_BrkB"/>
</dbReference>
<feature type="domain" description="Cyclic nucleotide-binding" evidence="7">
    <location>
        <begin position="328"/>
        <end position="425"/>
    </location>
</feature>
<dbReference type="KEGG" id="meh:M301_2465"/>
<dbReference type="AlphaFoldDB" id="D7DMQ0"/>
<dbReference type="Gene3D" id="2.60.120.10">
    <property type="entry name" value="Jelly Rolls"/>
    <property type="match status" value="1"/>
</dbReference>
<evidence type="ECO:0000256" key="6">
    <source>
        <dbReference type="SAM" id="Phobius"/>
    </source>
</evidence>
<dbReference type="GO" id="GO:0005886">
    <property type="term" value="C:plasma membrane"/>
    <property type="evidence" value="ECO:0007669"/>
    <property type="project" value="UniProtKB-SubCell"/>
</dbReference>
<dbReference type="InterPro" id="IPR000595">
    <property type="entry name" value="cNMP-bd_dom"/>
</dbReference>
<evidence type="ECO:0000256" key="1">
    <source>
        <dbReference type="ARBA" id="ARBA00004651"/>
    </source>
</evidence>
<dbReference type="InterPro" id="IPR014710">
    <property type="entry name" value="RmlC-like_jellyroll"/>
</dbReference>
<dbReference type="OrthoDB" id="8531563at2"/>
<keyword evidence="4 6" id="KW-1133">Transmembrane helix</keyword>
<feature type="transmembrane region" description="Helical" evidence="6">
    <location>
        <begin position="199"/>
        <end position="222"/>
    </location>
</feature>
<dbReference type="PROSITE" id="PS50042">
    <property type="entry name" value="CNMP_BINDING_3"/>
    <property type="match status" value="1"/>
</dbReference>
<evidence type="ECO:0000256" key="4">
    <source>
        <dbReference type="ARBA" id="ARBA00022989"/>
    </source>
</evidence>